<evidence type="ECO:0000313" key="5">
    <source>
        <dbReference type="EMBL" id="KAK6311938.1"/>
    </source>
</evidence>
<dbReference type="Gene3D" id="3.40.50.150">
    <property type="entry name" value="Vaccinia Virus protein VP39"/>
    <property type="match status" value="1"/>
</dbReference>
<sequence>MCNLFLKQTIESECTAVCSQLGAGVSLPGVVAAKCGAQVILSDSAELPLCLENCRRTCEVNELPNVLVVGITWGEVSPDLLLLPPLDIILGSDVFYEPEDFENALVTSPSS</sequence>
<dbReference type="InterPro" id="IPR029063">
    <property type="entry name" value="SAM-dependent_MTases_sf"/>
</dbReference>
<dbReference type="EMBL" id="JAGTTL010000015">
    <property type="protein sequence ID" value="KAK6311938.1"/>
    <property type="molecule type" value="Genomic_DNA"/>
</dbReference>
<dbReference type="Proteomes" id="UP001356427">
    <property type="component" value="Unassembled WGS sequence"/>
</dbReference>
<reference evidence="5 6" key="1">
    <citation type="submission" date="2021-04" db="EMBL/GenBank/DDBJ databases">
        <authorList>
            <person name="De Guttry C."/>
            <person name="Zahm M."/>
            <person name="Klopp C."/>
            <person name="Cabau C."/>
            <person name="Louis A."/>
            <person name="Berthelot C."/>
            <person name="Parey E."/>
            <person name="Roest Crollius H."/>
            <person name="Montfort J."/>
            <person name="Robinson-Rechavi M."/>
            <person name="Bucao C."/>
            <person name="Bouchez O."/>
            <person name="Gislard M."/>
            <person name="Lluch J."/>
            <person name="Milhes M."/>
            <person name="Lampietro C."/>
            <person name="Lopez Roques C."/>
            <person name="Donnadieu C."/>
            <person name="Braasch I."/>
            <person name="Desvignes T."/>
            <person name="Postlethwait J."/>
            <person name="Bobe J."/>
            <person name="Wedekind C."/>
            <person name="Guiguen Y."/>
        </authorList>
    </citation>
    <scope>NUCLEOTIDE SEQUENCE [LARGE SCALE GENOMIC DNA]</scope>
    <source>
        <strain evidence="5">Cs_M1</strain>
        <tissue evidence="5">Blood</tissue>
    </source>
</reference>
<dbReference type="PANTHER" id="PTHR14614">
    <property type="entry name" value="HEPATOCELLULAR CARCINOMA-ASSOCIATED ANTIGEN"/>
    <property type="match status" value="1"/>
</dbReference>
<keyword evidence="6" id="KW-1185">Reference proteome</keyword>
<dbReference type="InterPro" id="IPR019410">
    <property type="entry name" value="Methyltransf_16"/>
</dbReference>
<gene>
    <name evidence="5" type="ORF">J4Q44_G00176020</name>
</gene>
<dbReference type="GO" id="GO:0005634">
    <property type="term" value="C:nucleus"/>
    <property type="evidence" value="ECO:0007669"/>
    <property type="project" value="TreeGrafter"/>
</dbReference>
<keyword evidence="2" id="KW-0808">Transferase</keyword>
<dbReference type="GO" id="GO:0032259">
    <property type="term" value="P:methylation"/>
    <property type="evidence" value="ECO:0007669"/>
    <property type="project" value="UniProtKB-KW"/>
</dbReference>
<evidence type="ECO:0000256" key="1">
    <source>
        <dbReference type="ARBA" id="ARBA00022603"/>
    </source>
</evidence>
<name>A0AAN8LFT1_9TELE</name>
<accession>A0AAN8LFT1</accession>
<organism evidence="5 6">
    <name type="scientific">Coregonus suidteri</name>
    <dbReference type="NCBI Taxonomy" id="861788"/>
    <lineage>
        <taxon>Eukaryota</taxon>
        <taxon>Metazoa</taxon>
        <taxon>Chordata</taxon>
        <taxon>Craniata</taxon>
        <taxon>Vertebrata</taxon>
        <taxon>Euteleostomi</taxon>
        <taxon>Actinopterygii</taxon>
        <taxon>Neopterygii</taxon>
        <taxon>Teleostei</taxon>
        <taxon>Protacanthopterygii</taxon>
        <taxon>Salmoniformes</taxon>
        <taxon>Salmonidae</taxon>
        <taxon>Coregoninae</taxon>
        <taxon>Coregonus</taxon>
    </lineage>
</organism>
<proteinExistence type="inferred from homology"/>
<keyword evidence="3" id="KW-0949">S-adenosyl-L-methionine</keyword>
<evidence type="ECO:0000256" key="4">
    <source>
        <dbReference type="ARBA" id="ARBA00043988"/>
    </source>
</evidence>
<evidence type="ECO:0000256" key="2">
    <source>
        <dbReference type="ARBA" id="ARBA00022679"/>
    </source>
</evidence>
<dbReference type="AlphaFoldDB" id="A0AAN8LFT1"/>
<protein>
    <recommendedName>
        <fullName evidence="7">Methyltransferase-like protein 23</fullName>
    </recommendedName>
</protein>
<comment type="caution">
    <text evidence="5">The sequence shown here is derived from an EMBL/GenBank/DDBJ whole genome shotgun (WGS) entry which is preliminary data.</text>
</comment>
<evidence type="ECO:0008006" key="7">
    <source>
        <dbReference type="Google" id="ProtNLM"/>
    </source>
</evidence>
<evidence type="ECO:0000313" key="6">
    <source>
        <dbReference type="Proteomes" id="UP001356427"/>
    </source>
</evidence>
<comment type="similarity">
    <text evidence="4">Belongs to the methyltransferase superfamily. METTL23 family.</text>
</comment>
<keyword evidence="1" id="KW-0489">Methyltransferase</keyword>
<dbReference type="PANTHER" id="PTHR14614:SF164">
    <property type="entry name" value="HISTONE-ARGININE METHYLTRANSFERASE METTL23"/>
    <property type="match status" value="1"/>
</dbReference>
<dbReference type="GO" id="GO:0005737">
    <property type="term" value="C:cytoplasm"/>
    <property type="evidence" value="ECO:0007669"/>
    <property type="project" value="TreeGrafter"/>
</dbReference>
<dbReference type="Pfam" id="PF10294">
    <property type="entry name" value="Methyltransf_16"/>
    <property type="match status" value="1"/>
</dbReference>
<evidence type="ECO:0000256" key="3">
    <source>
        <dbReference type="ARBA" id="ARBA00022691"/>
    </source>
</evidence>
<dbReference type="GO" id="GO:0008168">
    <property type="term" value="F:methyltransferase activity"/>
    <property type="evidence" value="ECO:0007669"/>
    <property type="project" value="UniProtKB-KW"/>
</dbReference>